<keyword evidence="2" id="KW-1185">Reference proteome</keyword>
<dbReference type="Proteomes" id="UP000095282">
    <property type="component" value="Unplaced"/>
</dbReference>
<organism evidence="2 3">
    <name type="scientific">Caenorhabditis tropicalis</name>
    <dbReference type="NCBI Taxonomy" id="1561998"/>
    <lineage>
        <taxon>Eukaryota</taxon>
        <taxon>Metazoa</taxon>
        <taxon>Ecdysozoa</taxon>
        <taxon>Nematoda</taxon>
        <taxon>Chromadorea</taxon>
        <taxon>Rhabditida</taxon>
        <taxon>Rhabditina</taxon>
        <taxon>Rhabditomorpha</taxon>
        <taxon>Rhabditoidea</taxon>
        <taxon>Rhabditidae</taxon>
        <taxon>Peloderinae</taxon>
        <taxon>Caenorhabditis</taxon>
    </lineage>
</organism>
<dbReference type="WBParaSite" id="Csp11.Scaffold629.g11314.t1">
    <property type="protein sequence ID" value="Csp11.Scaffold629.g11314.t1"/>
    <property type="gene ID" value="Csp11.Scaffold629.g11314"/>
</dbReference>
<evidence type="ECO:0000313" key="3">
    <source>
        <dbReference type="WBParaSite" id="Csp11.Scaffold629.g11314.t1"/>
    </source>
</evidence>
<dbReference type="eggNOG" id="ENOG502R84G">
    <property type="taxonomic scope" value="Eukaryota"/>
</dbReference>
<sequence length="233" mass="26241">MFNFIYSKTSFHRYRMPPRKIKKDPEISRIAEETSEPLTQLINELSTKLFEAAKISARAESKRVLEMIPAKYHNMPLTKFLSDPPADIFGVLNNVEEDSENEMEEVDENVPEKGGESEIDERVDMEVDDAAHETSIPIAHSAHTSGRNTAAEAHRNEIITPSGQAIPVPILNPLKPFRVAHPNEKFAFSINGSPMVLPGNTVGVAENVKKTIKKSNTKRKRPPKLDFLCRKRK</sequence>
<name>A0A1I7TSG3_9PELO</name>
<reference evidence="3" key="1">
    <citation type="submission" date="2016-11" db="UniProtKB">
        <authorList>
            <consortium name="WormBaseParasite"/>
        </authorList>
    </citation>
    <scope>IDENTIFICATION</scope>
</reference>
<feature type="region of interest" description="Disordered" evidence="1">
    <location>
        <begin position="214"/>
        <end position="233"/>
    </location>
</feature>
<evidence type="ECO:0000313" key="2">
    <source>
        <dbReference type="Proteomes" id="UP000095282"/>
    </source>
</evidence>
<protein>
    <submittedName>
        <fullName evidence="3">Uncharacterized protein</fullName>
    </submittedName>
</protein>
<evidence type="ECO:0000256" key="1">
    <source>
        <dbReference type="SAM" id="MobiDB-lite"/>
    </source>
</evidence>
<dbReference type="AlphaFoldDB" id="A0A1I7TSG3"/>
<dbReference type="STRING" id="1561998.A0A1I7TSG3"/>
<proteinExistence type="predicted"/>
<accession>A0A1I7TSG3</accession>
<feature type="compositionally biased region" description="Basic and acidic residues" evidence="1">
    <location>
        <begin position="223"/>
        <end position="233"/>
    </location>
</feature>